<evidence type="ECO:0000313" key="1">
    <source>
        <dbReference type="EMBL" id="CAI6364757.1"/>
    </source>
</evidence>
<evidence type="ECO:0000313" key="2">
    <source>
        <dbReference type="Proteomes" id="UP001160148"/>
    </source>
</evidence>
<protein>
    <submittedName>
        <fullName evidence="1">Uncharacterized protein</fullName>
    </submittedName>
</protein>
<proteinExistence type="predicted"/>
<name>A0AAV0XAB9_9HEMI</name>
<keyword evidence="2" id="KW-1185">Reference proteome</keyword>
<reference evidence="1 2" key="1">
    <citation type="submission" date="2023-01" db="EMBL/GenBank/DDBJ databases">
        <authorList>
            <person name="Whitehead M."/>
        </authorList>
    </citation>
    <scope>NUCLEOTIDE SEQUENCE [LARGE SCALE GENOMIC DNA]</scope>
</reference>
<dbReference type="AlphaFoldDB" id="A0AAV0XAB9"/>
<gene>
    <name evidence="1" type="ORF">MEUPH1_LOCUS19548</name>
</gene>
<dbReference type="Proteomes" id="UP001160148">
    <property type="component" value="Unassembled WGS sequence"/>
</dbReference>
<sequence length="72" mass="8196">MNELSLSLQGRTMTIFDASHKVSAFKRKIDYWAQCTTKGKFECFPIMQAFLEENDEQASTNIVNEIISTSNS</sequence>
<dbReference type="EMBL" id="CARXXK010000004">
    <property type="protein sequence ID" value="CAI6364757.1"/>
    <property type="molecule type" value="Genomic_DNA"/>
</dbReference>
<comment type="caution">
    <text evidence="1">The sequence shown here is derived from an EMBL/GenBank/DDBJ whole genome shotgun (WGS) entry which is preliminary data.</text>
</comment>
<accession>A0AAV0XAB9</accession>
<organism evidence="1 2">
    <name type="scientific">Macrosiphum euphorbiae</name>
    <name type="common">potato aphid</name>
    <dbReference type="NCBI Taxonomy" id="13131"/>
    <lineage>
        <taxon>Eukaryota</taxon>
        <taxon>Metazoa</taxon>
        <taxon>Ecdysozoa</taxon>
        <taxon>Arthropoda</taxon>
        <taxon>Hexapoda</taxon>
        <taxon>Insecta</taxon>
        <taxon>Pterygota</taxon>
        <taxon>Neoptera</taxon>
        <taxon>Paraneoptera</taxon>
        <taxon>Hemiptera</taxon>
        <taxon>Sternorrhyncha</taxon>
        <taxon>Aphidomorpha</taxon>
        <taxon>Aphidoidea</taxon>
        <taxon>Aphididae</taxon>
        <taxon>Macrosiphini</taxon>
        <taxon>Macrosiphum</taxon>
    </lineage>
</organism>